<feature type="compositionally biased region" description="Low complexity" evidence="1">
    <location>
        <begin position="108"/>
        <end position="156"/>
    </location>
</feature>
<feature type="region of interest" description="Disordered" evidence="1">
    <location>
        <begin position="54"/>
        <end position="184"/>
    </location>
</feature>
<keyword evidence="2" id="KW-1133">Transmembrane helix</keyword>
<feature type="compositionally biased region" description="Low complexity" evidence="1">
    <location>
        <begin position="56"/>
        <end position="78"/>
    </location>
</feature>
<keyword evidence="4" id="KW-1185">Reference proteome</keyword>
<dbReference type="Proteomes" id="UP001484535">
    <property type="component" value="Unassembled WGS sequence"/>
</dbReference>
<reference evidence="3 4" key="1">
    <citation type="submission" date="2024-05" db="EMBL/GenBank/DDBJ databases">
        <authorList>
            <person name="Park S."/>
        </authorList>
    </citation>
    <scope>NUCLEOTIDE SEQUENCE [LARGE SCALE GENOMIC DNA]</scope>
    <source>
        <strain evidence="3 4">DGU5</strain>
    </source>
</reference>
<comment type="caution">
    <text evidence="3">The sequence shown here is derived from an EMBL/GenBank/DDBJ whole genome shotgun (WGS) entry which is preliminary data.</text>
</comment>
<organism evidence="3 4">
    <name type="scientific">Aurantiacibacter flavus</name>
    <dbReference type="NCBI Taxonomy" id="3145232"/>
    <lineage>
        <taxon>Bacteria</taxon>
        <taxon>Pseudomonadati</taxon>
        <taxon>Pseudomonadota</taxon>
        <taxon>Alphaproteobacteria</taxon>
        <taxon>Sphingomonadales</taxon>
        <taxon>Erythrobacteraceae</taxon>
        <taxon>Aurantiacibacter</taxon>
    </lineage>
</organism>
<gene>
    <name evidence="3" type="ORF">ABDJ38_15155</name>
</gene>
<keyword evidence="2" id="KW-0812">Transmembrane</keyword>
<dbReference type="Gene3D" id="3.30.1150.10">
    <property type="match status" value="1"/>
</dbReference>
<evidence type="ECO:0000313" key="4">
    <source>
        <dbReference type="Proteomes" id="UP001484535"/>
    </source>
</evidence>
<sequence length="286" mass="30565">MAQNATLTREEYVGLGAAVVLHVALGAFLVLHDSTPSMRAPPERIDVSLATEVSLESTAPDPSAEPAAAYAPTLADVPAPEPAEPEVARPVERTVQPPVEEPAPRPTARPTQRPTATPTTRPTSRPNQRPTSQPTARPTSRATSTPAPTPSTRPTSGGSRIGDDFLDGSSASTGTRGSPAAAFGQTERAALSSAITRALRPNWTAPSGVDAEQLVTVVGWKLNRDGTLNGQPRCIGQRGITDSNRPQAQLHCERAIRAVQLADFSSLPEQFYSRWNDLEWEFDRRL</sequence>
<proteinExistence type="predicted"/>
<feature type="transmembrane region" description="Helical" evidence="2">
    <location>
        <begin position="12"/>
        <end position="31"/>
    </location>
</feature>
<dbReference type="EMBL" id="JBDLBR010000006">
    <property type="protein sequence ID" value="MEN7538517.1"/>
    <property type="molecule type" value="Genomic_DNA"/>
</dbReference>
<protein>
    <submittedName>
        <fullName evidence="3">Energy transducer TonB</fullName>
    </submittedName>
</protein>
<evidence type="ECO:0000256" key="1">
    <source>
        <dbReference type="SAM" id="MobiDB-lite"/>
    </source>
</evidence>
<evidence type="ECO:0000313" key="3">
    <source>
        <dbReference type="EMBL" id="MEN7538517.1"/>
    </source>
</evidence>
<evidence type="ECO:0000256" key="2">
    <source>
        <dbReference type="SAM" id="Phobius"/>
    </source>
</evidence>
<keyword evidence="2" id="KW-0472">Membrane</keyword>
<accession>A0ABV0D0R0</accession>
<name>A0ABV0D0R0_9SPHN</name>